<dbReference type="GO" id="GO:0016630">
    <property type="term" value="F:protochlorophyllide reductase activity"/>
    <property type="evidence" value="ECO:0007669"/>
    <property type="project" value="InterPro"/>
</dbReference>
<sequence length="193" mass="22196">MTHYYGLQGFPQSKGAAKSASITKVNNTLESVRQFIDNFLSDHLMHSYAMLPSTCQLPRSQLSRQRDLNIASALTIFGYYLLARLLLDDIIQSDYLLRRLIIVASITVTTESISYNFWSWGHNIERLEPTLRTTPSKYFWMIRQRHRSPEQEDVQSNLNYCTRVSTRKHKNTLAGNVPPKANLRYLRGLAKGG</sequence>
<keyword evidence="2" id="KW-0560">Oxidoreductase</keyword>
<dbReference type="EMBL" id="JAVXUP010000074">
    <property type="protein sequence ID" value="KAK3039573.1"/>
    <property type="molecule type" value="Genomic_DNA"/>
</dbReference>
<evidence type="ECO:0000256" key="2">
    <source>
        <dbReference type="ARBA" id="ARBA00023002"/>
    </source>
</evidence>
<dbReference type="PANTHER" id="PTHR44419:SF19">
    <property type="entry name" value="PROTOCHLOROPHYLLIDE REDUCTASE A, CHLOROPLASTIC"/>
    <property type="match status" value="1"/>
</dbReference>
<evidence type="ECO:0000256" key="1">
    <source>
        <dbReference type="ARBA" id="ARBA00022857"/>
    </source>
</evidence>
<comment type="caution">
    <text evidence="3">The sequence shown here is derived from an EMBL/GenBank/DDBJ whole genome shotgun (WGS) entry which is preliminary data.</text>
</comment>
<accession>A0AA88X454</accession>
<name>A0AA88X454_9ASTE</name>
<keyword evidence="1" id="KW-0521">NADP</keyword>
<reference evidence="3" key="1">
    <citation type="submission" date="2022-12" db="EMBL/GenBank/DDBJ databases">
        <title>Draft genome assemblies for two species of Escallonia (Escalloniales).</title>
        <authorList>
            <person name="Chanderbali A."/>
            <person name="Dervinis C."/>
            <person name="Anghel I."/>
            <person name="Soltis D."/>
            <person name="Soltis P."/>
            <person name="Zapata F."/>
        </authorList>
    </citation>
    <scope>NUCLEOTIDE SEQUENCE</scope>
    <source>
        <strain evidence="3">UCBG64.0493</strain>
        <tissue evidence="3">Leaf</tissue>
    </source>
</reference>
<dbReference type="InterPro" id="IPR005979">
    <property type="entry name" value="Prochl_reduct"/>
</dbReference>
<dbReference type="Proteomes" id="UP001188597">
    <property type="component" value="Unassembled WGS sequence"/>
</dbReference>
<proteinExistence type="predicted"/>
<keyword evidence="4" id="KW-1185">Reference proteome</keyword>
<dbReference type="PANTHER" id="PTHR44419">
    <property type="entry name" value="PROTOCHLOROPHYLLIDE REDUCTASE C, CHLOROPLASTIC"/>
    <property type="match status" value="1"/>
</dbReference>
<evidence type="ECO:0000313" key="3">
    <source>
        <dbReference type="EMBL" id="KAK3039573.1"/>
    </source>
</evidence>
<organism evidence="3 4">
    <name type="scientific">Escallonia herrerae</name>
    <dbReference type="NCBI Taxonomy" id="1293975"/>
    <lineage>
        <taxon>Eukaryota</taxon>
        <taxon>Viridiplantae</taxon>
        <taxon>Streptophyta</taxon>
        <taxon>Embryophyta</taxon>
        <taxon>Tracheophyta</taxon>
        <taxon>Spermatophyta</taxon>
        <taxon>Magnoliopsida</taxon>
        <taxon>eudicotyledons</taxon>
        <taxon>Gunneridae</taxon>
        <taxon>Pentapetalae</taxon>
        <taxon>asterids</taxon>
        <taxon>campanulids</taxon>
        <taxon>Escalloniales</taxon>
        <taxon>Escalloniaceae</taxon>
        <taxon>Escallonia</taxon>
    </lineage>
</organism>
<evidence type="ECO:0000313" key="4">
    <source>
        <dbReference type="Proteomes" id="UP001188597"/>
    </source>
</evidence>
<protein>
    <submittedName>
        <fullName evidence="3">Uncharacterized protein</fullName>
    </submittedName>
</protein>
<dbReference type="AlphaFoldDB" id="A0AA88X454"/>
<gene>
    <name evidence="3" type="ORF">RJ639_027717</name>
</gene>